<feature type="non-terminal residue" evidence="1">
    <location>
        <position position="1"/>
    </location>
</feature>
<proteinExistence type="predicted"/>
<protein>
    <submittedName>
        <fullName evidence="1">Uncharacterized protein</fullName>
    </submittedName>
</protein>
<gene>
    <name evidence="1" type="ORF">EI555_009463</name>
</gene>
<reference evidence="2" key="1">
    <citation type="journal article" date="2019" name="IScience">
        <title>Narwhal Genome Reveals Long-Term Low Genetic Diversity despite Current Large Abundance Size.</title>
        <authorList>
            <person name="Westbury M.V."/>
            <person name="Petersen B."/>
            <person name="Garde E."/>
            <person name="Heide-Jorgensen M.P."/>
            <person name="Lorenzen E.D."/>
        </authorList>
    </citation>
    <scope>NUCLEOTIDE SEQUENCE [LARGE SCALE GENOMIC DNA]</scope>
</reference>
<dbReference type="Proteomes" id="UP000308365">
    <property type="component" value="Unassembled WGS sequence"/>
</dbReference>
<accession>A0A4V5P9H7</accession>
<dbReference type="AlphaFoldDB" id="A0A4V5P9H7"/>
<evidence type="ECO:0000313" key="1">
    <source>
        <dbReference type="EMBL" id="TKC47430.1"/>
    </source>
</evidence>
<evidence type="ECO:0000313" key="2">
    <source>
        <dbReference type="Proteomes" id="UP000308365"/>
    </source>
</evidence>
<dbReference type="EMBL" id="RWIC01000212">
    <property type="protein sequence ID" value="TKC47430.1"/>
    <property type="molecule type" value="Genomic_DNA"/>
</dbReference>
<sequence length="81" mass="9000">PTLQTCPLLENHREAASCSYNGPAGSCPLWTAWVTGTPTEGTLVGRICCFDNYVWANYHSTQIKHKTMSIITFTHLTQKIS</sequence>
<organism evidence="1 2">
    <name type="scientific">Monodon monoceros</name>
    <name type="common">Narwhal</name>
    <name type="synonym">Ceratodon monodon</name>
    <dbReference type="NCBI Taxonomy" id="40151"/>
    <lineage>
        <taxon>Eukaryota</taxon>
        <taxon>Metazoa</taxon>
        <taxon>Chordata</taxon>
        <taxon>Craniata</taxon>
        <taxon>Vertebrata</taxon>
        <taxon>Euteleostomi</taxon>
        <taxon>Mammalia</taxon>
        <taxon>Eutheria</taxon>
        <taxon>Laurasiatheria</taxon>
        <taxon>Artiodactyla</taxon>
        <taxon>Whippomorpha</taxon>
        <taxon>Cetacea</taxon>
        <taxon>Odontoceti</taxon>
        <taxon>Monodontidae</taxon>
        <taxon>Monodon</taxon>
    </lineage>
</organism>
<comment type="caution">
    <text evidence="1">The sequence shown here is derived from an EMBL/GenBank/DDBJ whole genome shotgun (WGS) entry which is preliminary data.</text>
</comment>
<name>A0A4V5P9H7_MONMO</name>